<evidence type="ECO:0000256" key="1">
    <source>
        <dbReference type="SAM" id="MobiDB-lite"/>
    </source>
</evidence>
<sequence>MSAGRPWYKRYPADFIAATMHLKLEEKGAYSIVLDLLYDRGQPIPDDSPYIARVCGCSTRRWNQIRQTLLGDGKLYVTDDGGHLSNTRFDREGPENLEDGERRRANGSKGGKKRAKNRAKSSDINDIAPDGLETPDKAPESPAETRSPFFPEKNPREVQDKPAEKSEKSSDINALGSDQLQPSQSPEARVRESINITRSSPSRACAQREGPGDDDDPKPSDDPIERPKGRPVAQTDWPPQPSPETRAALALIEAAKAGLRAGGVGVNPAPAMGDLETAKRWQASGADAETVRCVAEAVSAWLHGKGRGPPASLAYLDNRLSEALASPEPLLIPAEPRGPRHDARHCTPRPASAHNAFVAGFARFAVGDPDG</sequence>
<dbReference type="RefSeq" id="WP_150062492.1">
    <property type="nucleotide sequence ID" value="NZ_JACHII010000021.1"/>
</dbReference>
<feature type="region of interest" description="Disordered" evidence="1">
    <location>
        <begin position="80"/>
        <end position="246"/>
    </location>
</feature>
<evidence type="ECO:0000313" key="3">
    <source>
        <dbReference type="Proteomes" id="UP000324065"/>
    </source>
</evidence>
<dbReference type="EMBL" id="VWPJ01000009">
    <property type="protein sequence ID" value="KAA5605442.1"/>
    <property type="molecule type" value="Genomic_DNA"/>
</dbReference>
<feature type="compositionally biased region" description="Polar residues" evidence="1">
    <location>
        <begin position="176"/>
        <end position="186"/>
    </location>
</feature>
<organism evidence="2 3">
    <name type="scientific">Roseospira marina</name>
    <dbReference type="NCBI Taxonomy" id="140057"/>
    <lineage>
        <taxon>Bacteria</taxon>
        <taxon>Pseudomonadati</taxon>
        <taxon>Pseudomonadota</taxon>
        <taxon>Alphaproteobacteria</taxon>
        <taxon>Rhodospirillales</taxon>
        <taxon>Rhodospirillaceae</taxon>
        <taxon>Roseospira</taxon>
    </lineage>
</organism>
<keyword evidence="3" id="KW-1185">Reference proteome</keyword>
<proteinExistence type="predicted"/>
<name>A0A5M6IBF1_9PROT</name>
<dbReference type="AlphaFoldDB" id="A0A5M6IBF1"/>
<feature type="compositionally biased region" description="Basic residues" evidence="1">
    <location>
        <begin position="110"/>
        <end position="119"/>
    </location>
</feature>
<dbReference type="Pfam" id="PF07120">
    <property type="entry name" value="DUF1376"/>
    <property type="match status" value="1"/>
</dbReference>
<dbReference type="Proteomes" id="UP000324065">
    <property type="component" value="Unassembled WGS sequence"/>
</dbReference>
<feature type="region of interest" description="Disordered" evidence="1">
    <location>
        <begin position="330"/>
        <end position="350"/>
    </location>
</feature>
<reference evidence="2 3" key="1">
    <citation type="submission" date="2019-09" db="EMBL/GenBank/DDBJ databases">
        <title>Genome sequence of Roseospira marina, one of the more divergent members of the non-sulfur purple photosynthetic bacterial family, the Rhodospirillaceae.</title>
        <authorList>
            <person name="Meyer T."/>
            <person name="Kyndt J."/>
        </authorList>
    </citation>
    <scope>NUCLEOTIDE SEQUENCE [LARGE SCALE GENOMIC DNA]</scope>
    <source>
        <strain evidence="2 3">DSM 15113</strain>
    </source>
</reference>
<dbReference type="InterPro" id="IPR010781">
    <property type="entry name" value="DUF1376"/>
</dbReference>
<feature type="compositionally biased region" description="Basic and acidic residues" evidence="1">
    <location>
        <begin position="88"/>
        <end position="104"/>
    </location>
</feature>
<comment type="caution">
    <text evidence="2">The sequence shown here is derived from an EMBL/GenBank/DDBJ whole genome shotgun (WGS) entry which is preliminary data.</text>
</comment>
<evidence type="ECO:0000313" key="2">
    <source>
        <dbReference type="EMBL" id="KAA5605442.1"/>
    </source>
</evidence>
<accession>A0A5M6IBF1</accession>
<feature type="compositionally biased region" description="Basic and acidic residues" evidence="1">
    <location>
        <begin position="153"/>
        <end position="170"/>
    </location>
</feature>
<gene>
    <name evidence="2" type="ORF">F1188_11110</name>
</gene>
<feature type="compositionally biased region" description="Basic and acidic residues" evidence="1">
    <location>
        <begin position="217"/>
        <end position="228"/>
    </location>
</feature>
<protein>
    <submittedName>
        <fullName evidence="2">DUF1376 domain-containing protein</fullName>
    </submittedName>
</protein>
<dbReference type="OrthoDB" id="7597389at2"/>